<proteinExistence type="predicted"/>
<evidence type="ECO:0000313" key="4">
    <source>
        <dbReference type="Proteomes" id="UP000189059"/>
    </source>
</evidence>
<keyword evidence="4" id="KW-1185">Reference proteome</keyword>
<dbReference type="KEGG" id="pib:BBD41_20235"/>
<dbReference type="EMBL" id="MRVI01000001">
    <property type="protein sequence ID" value="OOC63124.1"/>
    <property type="molecule type" value="Genomic_DNA"/>
</dbReference>
<evidence type="ECO:0000313" key="3">
    <source>
        <dbReference type="EMBL" id="OOC63124.1"/>
    </source>
</evidence>
<gene>
    <name evidence="3" type="ORF">BBD40_15380</name>
    <name evidence="2" type="ORF">BBD41_20235</name>
</gene>
<keyword evidence="1" id="KW-0812">Transmembrane</keyword>
<organism evidence="2">
    <name type="scientific">Paenibacillus ihbetae</name>
    <dbReference type="NCBI Taxonomy" id="1870820"/>
    <lineage>
        <taxon>Bacteria</taxon>
        <taxon>Bacillati</taxon>
        <taxon>Bacillota</taxon>
        <taxon>Bacilli</taxon>
        <taxon>Bacillales</taxon>
        <taxon>Paenibacillaceae</taxon>
        <taxon>Paenibacillus</taxon>
    </lineage>
</organism>
<protein>
    <submittedName>
        <fullName evidence="2">Uncharacterized protein</fullName>
    </submittedName>
</protein>
<feature type="transmembrane region" description="Helical" evidence="1">
    <location>
        <begin position="6"/>
        <end position="26"/>
    </location>
</feature>
<sequence>MPGLLEYVSFLQSLLSPNFMIIYLAVEFRLQRRPLRFSGIDSSSPLLRSSSLSAFPSAHLAGKGDGCLLRLGSHPENLSVASSGPAA</sequence>
<reference evidence="3 4" key="2">
    <citation type="submission" date="2016-12" db="EMBL/GenBank/DDBJ databases">
        <title>Genome sequencing and description of Paenibacillus sp. nov. from high altitude lake in the Indian Trans- Himalayas.</title>
        <authorList>
            <person name="Kiran S."/>
            <person name="Swarnkar M.K."/>
            <person name="Rana A."/>
            <person name="Tewari R."/>
            <person name="Gulati A."/>
        </authorList>
    </citation>
    <scope>NUCLEOTIDE SEQUENCE [LARGE SCALE GENOMIC DNA]</scope>
    <source>
        <strain evidence="3 4">IHBB 9951</strain>
    </source>
</reference>
<keyword evidence="1" id="KW-0472">Membrane</keyword>
<dbReference type="EMBL" id="CP016809">
    <property type="protein sequence ID" value="ANY74704.1"/>
    <property type="molecule type" value="Genomic_DNA"/>
</dbReference>
<reference evidence="2" key="1">
    <citation type="submission" date="2016-08" db="EMBL/GenBank/DDBJ databases">
        <title>Complete Genome Seqeunce of Paenibacillus sp. nov. IHBB 9852 from high altitute lake of Indian trans-Himalayas.</title>
        <authorList>
            <person name="Kiran S."/>
            <person name="Swarnkar M.K."/>
            <person name="Rana A."/>
            <person name="Tewari R."/>
            <person name="Gulati A."/>
        </authorList>
    </citation>
    <scope>NUCLEOTIDE SEQUENCE [LARGE SCALE GENOMIC DNA]</scope>
    <source>
        <strain evidence="2">IHBB 9852</strain>
    </source>
</reference>
<dbReference type="AlphaFoldDB" id="A0A1B2E402"/>
<accession>A0A1B2E402</accession>
<dbReference type="Proteomes" id="UP000189059">
    <property type="component" value="Unassembled WGS sequence"/>
</dbReference>
<evidence type="ECO:0000256" key="1">
    <source>
        <dbReference type="SAM" id="Phobius"/>
    </source>
</evidence>
<name>A0A1B2E402_9BACL</name>
<keyword evidence="1" id="KW-1133">Transmembrane helix</keyword>
<evidence type="ECO:0000313" key="2">
    <source>
        <dbReference type="EMBL" id="ANY74704.1"/>
    </source>
</evidence>